<evidence type="ECO:0000256" key="1">
    <source>
        <dbReference type="SAM" id="MobiDB-lite"/>
    </source>
</evidence>
<protein>
    <submittedName>
        <fullName evidence="2">Uncharacterized protein</fullName>
    </submittedName>
</protein>
<keyword evidence="3" id="KW-1185">Reference proteome</keyword>
<evidence type="ECO:0000313" key="2">
    <source>
        <dbReference type="EnsemblMetazoa" id="ENSAATROPP007521"/>
    </source>
</evidence>
<name>A0AAG5D8P4_ANOAO</name>
<dbReference type="Proteomes" id="UP000075880">
    <property type="component" value="Unassembled WGS sequence"/>
</dbReference>
<reference evidence="2" key="1">
    <citation type="submission" date="2024-04" db="UniProtKB">
        <authorList>
            <consortium name="EnsemblMetazoa"/>
        </authorList>
    </citation>
    <scope>IDENTIFICATION</scope>
    <source>
        <strain evidence="2">EBRO</strain>
    </source>
</reference>
<dbReference type="EnsemblMetazoa" id="ENSAATROPT008361">
    <property type="protein sequence ID" value="ENSAATROPP007521"/>
    <property type="gene ID" value="ENSAATROPG006810"/>
</dbReference>
<organism evidence="2 3">
    <name type="scientific">Anopheles atroparvus</name>
    <name type="common">European mosquito</name>
    <dbReference type="NCBI Taxonomy" id="41427"/>
    <lineage>
        <taxon>Eukaryota</taxon>
        <taxon>Metazoa</taxon>
        <taxon>Ecdysozoa</taxon>
        <taxon>Arthropoda</taxon>
        <taxon>Hexapoda</taxon>
        <taxon>Insecta</taxon>
        <taxon>Pterygota</taxon>
        <taxon>Neoptera</taxon>
        <taxon>Endopterygota</taxon>
        <taxon>Diptera</taxon>
        <taxon>Nematocera</taxon>
        <taxon>Culicoidea</taxon>
        <taxon>Culicidae</taxon>
        <taxon>Anophelinae</taxon>
        <taxon>Anopheles</taxon>
    </lineage>
</organism>
<accession>A0AAG5D8P4</accession>
<proteinExistence type="predicted"/>
<evidence type="ECO:0000313" key="3">
    <source>
        <dbReference type="Proteomes" id="UP000075880"/>
    </source>
</evidence>
<dbReference type="AlphaFoldDB" id="A0AAG5D8P4"/>
<feature type="region of interest" description="Disordered" evidence="1">
    <location>
        <begin position="50"/>
        <end position="75"/>
    </location>
</feature>
<sequence>MVRSCNTLLNRVCTIPRAHQVAHNHITQLLPPCGNPTLSQVNPSVDLSAQSARAYHDGASEPNGGDRSAPSGIPCPDRMLQSVNIYCEKNSGIRWANIAPPTYDGAKARITPMLWIFPSVIYF</sequence>